<proteinExistence type="predicted"/>
<dbReference type="EMBL" id="GGEC01081977">
    <property type="protein sequence ID" value="MBX62461.1"/>
    <property type="molecule type" value="Transcribed_RNA"/>
</dbReference>
<name>A0A2P2Q663_RHIMU</name>
<evidence type="ECO:0000313" key="1">
    <source>
        <dbReference type="EMBL" id="MBX62461.1"/>
    </source>
</evidence>
<organism evidence="1">
    <name type="scientific">Rhizophora mucronata</name>
    <name type="common">Asiatic mangrove</name>
    <dbReference type="NCBI Taxonomy" id="61149"/>
    <lineage>
        <taxon>Eukaryota</taxon>
        <taxon>Viridiplantae</taxon>
        <taxon>Streptophyta</taxon>
        <taxon>Embryophyta</taxon>
        <taxon>Tracheophyta</taxon>
        <taxon>Spermatophyta</taxon>
        <taxon>Magnoliopsida</taxon>
        <taxon>eudicotyledons</taxon>
        <taxon>Gunneridae</taxon>
        <taxon>Pentapetalae</taxon>
        <taxon>rosids</taxon>
        <taxon>fabids</taxon>
        <taxon>Malpighiales</taxon>
        <taxon>Rhizophoraceae</taxon>
        <taxon>Rhizophora</taxon>
    </lineage>
</organism>
<protein>
    <submittedName>
        <fullName evidence="1">Uncharacterized protein</fullName>
    </submittedName>
</protein>
<sequence length="35" mass="4115">MYKKPVNDYRHNGYHKINIGKESQRDHIGDVKIGC</sequence>
<accession>A0A2P2Q663</accession>
<dbReference type="AlphaFoldDB" id="A0A2P2Q663"/>
<reference evidence="1" key="1">
    <citation type="submission" date="2018-02" db="EMBL/GenBank/DDBJ databases">
        <title>Rhizophora mucronata_Transcriptome.</title>
        <authorList>
            <person name="Meera S.P."/>
            <person name="Sreeshan A."/>
            <person name="Augustine A."/>
        </authorList>
    </citation>
    <scope>NUCLEOTIDE SEQUENCE</scope>
    <source>
        <tissue evidence="1">Leaf</tissue>
    </source>
</reference>